<evidence type="ECO:0000256" key="9">
    <source>
        <dbReference type="ARBA" id="ARBA00022630"/>
    </source>
</evidence>
<sequence length="314" mass="34650">MDKVRKLAEKINITGSVLPDEPMARHTSFQVGGPADLFVVPEDREEFVRVVRMVREEGLPLFVLGGGANILVSDRGVRGVVVHTGRVREAVWDEEGAWLDAGVRIEDAVVEAVERGMVGLEDFAWMPGSVGGSAYMNARCYGRSFSDVMSAFEVIDEEGRLVGKEVREEEFGYKRSPLQGKGWVLVRARVRLGKGEREALARRVREVRADREAKGHFAAPSAGSVFKNNRAFGAPTGVLVDRLGLRGHRMGGAQVSPLHGNIIVNAGGATAREILHLIRFIEQQVYEAYGYRLEREVLLVGEWDEETAPPFPLT</sequence>
<feature type="active site" evidence="19">
    <location>
        <position position="296"/>
    </location>
</feature>
<dbReference type="OrthoDB" id="9804753at2"/>
<evidence type="ECO:0000256" key="7">
    <source>
        <dbReference type="ARBA" id="ARBA00022490"/>
    </source>
</evidence>
<evidence type="ECO:0000256" key="18">
    <source>
        <dbReference type="ARBA" id="ARBA00048914"/>
    </source>
</evidence>
<evidence type="ECO:0000256" key="17">
    <source>
        <dbReference type="ARBA" id="ARBA00031026"/>
    </source>
</evidence>
<dbReference type="GO" id="GO:0009252">
    <property type="term" value="P:peptidoglycan biosynthetic process"/>
    <property type="evidence" value="ECO:0007669"/>
    <property type="project" value="UniProtKB-UniRule"/>
</dbReference>
<gene>
    <name evidence="19" type="primary">murB</name>
    <name evidence="21" type="ordered locus">Spith_1868</name>
</gene>
<dbReference type="Pfam" id="PF02873">
    <property type="entry name" value="MurB_C"/>
    <property type="match status" value="1"/>
</dbReference>
<comment type="pathway">
    <text evidence="4 19">Cell wall biogenesis; peptidoglycan biosynthesis.</text>
</comment>
<comment type="catalytic activity">
    <reaction evidence="18 19">
        <text>UDP-N-acetyl-alpha-D-muramate + NADP(+) = UDP-N-acetyl-3-O-(1-carboxyvinyl)-alpha-D-glucosamine + NADPH + H(+)</text>
        <dbReference type="Rhea" id="RHEA:12248"/>
        <dbReference type="ChEBI" id="CHEBI:15378"/>
        <dbReference type="ChEBI" id="CHEBI:57783"/>
        <dbReference type="ChEBI" id="CHEBI:58349"/>
        <dbReference type="ChEBI" id="CHEBI:68483"/>
        <dbReference type="ChEBI" id="CHEBI:70757"/>
        <dbReference type="EC" id="1.3.1.98"/>
    </reaction>
</comment>
<keyword evidence="10 19" id="KW-0274">FAD</keyword>
<evidence type="ECO:0000256" key="13">
    <source>
        <dbReference type="ARBA" id="ARBA00022984"/>
    </source>
</evidence>
<dbReference type="InterPro" id="IPR006094">
    <property type="entry name" value="Oxid_FAD_bind_N"/>
</dbReference>
<dbReference type="Gene3D" id="3.30.465.10">
    <property type="match status" value="1"/>
</dbReference>
<dbReference type="NCBIfam" id="NF010480">
    <property type="entry name" value="PRK13905.1"/>
    <property type="match status" value="1"/>
</dbReference>
<comment type="similarity">
    <text evidence="19">Belongs to the MurB family.</text>
</comment>
<dbReference type="InterPro" id="IPR016169">
    <property type="entry name" value="FAD-bd_PCMH_sub2"/>
</dbReference>
<evidence type="ECO:0000313" key="22">
    <source>
        <dbReference type="Proteomes" id="UP000007254"/>
    </source>
</evidence>
<dbReference type="InterPro" id="IPR011601">
    <property type="entry name" value="MurB_C"/>
</dbReference>
<dbReference type="Proteomes" id="UP000007254">
    <property type="component" value="Chromosome"/>
</dbReference>
<evidence type="ECO:0000256" key="6">
    <source>
        <dbReference type="ARBA" id="ARBA00015188"/>
    </source>
</evidence>
<dbReference type="RefSeq" id="WP_014625452.1">
    <property type="nucleotide sequence ID" value="NC_017583.1"/>
</dbReference>
<comment type="function">
    <text evidence="2 19">Cell wall formation.</text>
</comment>
<dbReference type="UniPathway" id="UPA00219"/>
<dbReference type="GO" id="GO:0005829">
    <property type="term" value="C:cytosol"/>
    <property type="evidence" value="ECO:0007669"/>
    <property type="project" value="TreeGrafter"/>
</dbReference>
<dbReference type="InterPro" id="IPR036318">
    <property type="entry name" value="FAD-bd_PCMH-like_sf"/>
</dbReference>
<evidence type="ECO:0000256" key="12">
    <source>
        <dbReference type="ARBA" id="ARBA00022960"/>
    </source>
</evidence>
<dbReference type="Gene3D" id="3.30.43.10">
    <property type="entry name" value="Uridine Diphospho-n-acetylenolpyruvylglucosamine Reductase, domain 2"/>
    <property type="match status" value="1"/>
</dbReference>
<keyword evidence="14 19" id="KW-0560">Oxidoreductase</keyword>
<evidence type="ECO:0000313" key="21">
    <source>
        <dbReference type="EMBL" id="AEJ62126.1"/>
    </source>
</evidence>
<proteinExistence type="inferred from homology"/>
<dbReference type="InterPro" id="IPR003170">
    <property type="entry name" value="MurB"/>
</dbReference>
<dbReference type="HAMAP" id="MF_00037">
    <property type="entry name" value="MurB"/>
    <property type="match status" value="1"/>
</dbReference>
<dbReference type="PANTHER" id="PTHR21071:SF4">
    <property type="entry name" value="UDP-N-ACETYLENOLPYRUVOYLGLUCOSAMINE REDUCTASE"/>
    <property type="match status" value="1"/>
</dbReference>
<dbReference type="EC" id="1.3.1.98" evidence="5 19"/>
<evidence type="ECO:0000256" key="4">
    <source>
        <dbReference type="ARBA" id="ARBA00004752"/>
    </source>
</evidence>
<dbReference type="InterPro" id="IPR036635">
    <property type="entry name" value="MurB_C_sf"/>
</dbReference>
<keyword evidence="7 19" id="KW-0963">Cytoplasm</keyword>
<keyword evidence="12 19" id="KW-0133">Cell shape</keyword>
<dbReference type="Gene3D" id="3.90.78.10">
    <property type="entry name" value="UDP-N-acetylenolpyruvoylglucosamine reductase, C-terminal domain"/>
    <property type="match status" value="1"/>
</dbReference>
<dbReference type="Pfam" id="PF01565">
    <property type="entry name" value="FAD_binding_4"/>
    <property type="match status" value="1"/>
</dbReference>
<evidence type="ECO:0000256" key="2">
    <source>
        <dbReference type="ARBA" id="ARBA00003921"/>
    </source>
</evidence>
<dbReference type="KEGG" id="stq:Spith_1868"/>
<accession>G0GD51</accession>
<dbReference type="GO" id="GO:0008762">
    <property type="term" value="F:UDP-N-acetylmuramate dehydrogenase activity"/>
    <property type="evidence" value="ECO:0007669"/>
    <property type="project" value="UniProtKB-UniRule"/>
</dbReference>
<evidence type="ECO:0000256" key="19">
    <source>
        <dbReference type="HAMAP-Rule" id="MF_00037"/>
    </source>
</evidence>
<comment type="caution">
    <text evidence="19">Lacks conserved residue(s) required for the propagation of feature annotation.</text>
</comment>
<evidence type="ECO:0000256" key="11">
    <source>
        <dbReference type="ARBA" id="ARBA00022857"/>
    </source>
</evidence>
<organism evidence="21 22">
    <name type="scientific">Winmispira thermophila (strain ATCC 700085 / DSM 6578 / Z-1203)</name>
    <name type="common">Spirochaeta thermophila</name>
    <dbReference type="NCBI Taxonomy" id="869211"/>
    <lineage>
        <taxon>Bacteria</taxon>
        <taxon>Pseudomonadati</taxon>
        <taxon>Spirochaetota</taxon>
        <taxon>Spirochaetia</taxon>
        <taxon>Winmispirales</taxon>
        <taxon>Winmispiraceae</taxon>
        <taxon>Winmispira</taxon>
    </lineage>
</organism>
<evidence type="ECO:0000256" key="8">
    <source>
        <dbReference type="ARBA" id="ARBA00022618"/>
    </source>
</evidence>
<protein>
    <recommendedName>
        <fullName evidence="6 19">UDP-N-acetylenolpyruvoylglucosamine reductase</fullName>
        <ecNumber evidence="5 19">1.3.1.98</ecNumber>
    </recommendedName>
    <alternativeName>
        <fullName evidence="17 19">UDP-N-acetylmuramate dehydrogenase</fullName>
    </alternativeName>
</protein>
<dbReference type="STRING" id="869211.Spith_1868"/>
<name>G0GD51_WINT7</name>
<evidence type="ECO:0000256" key="14">
    <source>
        <dbReference type="ARBA" id="ARBA00023002"/>
    </source>
</evidence>
<dbReference type="HOGENOM" id="CLU_035304_1_1_12"/>
<dbReference type="EMBL" id="CP002903">
    <property type="protein sequence ID" value="AEJ62126.1"/>
    <property type="molecule type" value="Genomic_DNA"/>
</dbReference>
<keyword evidence="15 19" id="KW-0131">Cell cycle</keyword>
<keyword evidence="16 19" id="KW-0961">Cell wall biogenesis/degradation</keyword>
<dbReference type="GO" id="GO:0071949">
    <property type="term" value="F:FAD binding"/>
    <property type="evidence" value="ECO:0007669"/>
    <property type="project" value="InterPro"/>
</dbReference>
<evidence type="ECO:0000259" key="20">
    <source>
        <dbReference type="PROSITE" id="PS51387"/>
    </source>
</evidence>
<evidence type="ECO:0000256" key="1">
    <source>
        <dbReference type="ARBA" id="ARBA00001974"/>
    </source>
</evidence>
<dbReference type="PROSITE" id="PS51387">
    <property type="entry name" value="FAD_PCMH"/>
    <property type="match status" value="1"/>
</dbReference>
<evidence type="ECO:0000256" key="10">
    <source>
        <dbReference type="ARBA" id="ARBA00022827"/>
    </source>
</evidence>
<keyword evidence="8 19" id="KW-0132">Cell division</keyword>
<dbReference type="GO" id="GO:0008360">
    <property type="term" value="P:regulation of cell shape"/>
    <property type="evidence" value="ECO:0007669"/>
    <property type="project" value="UniProtKB-KW"/>
</dbReference>
<dbReference type="NCBIfam" id="TIGR00179">
    <property type="entry name" value="murB"/>
    <property type="match status" value="1"/>
</dbReference>
<evidence type="ECO:0000256" key="16">
    <source>
        <dbReference type="ARBA" id="ARBA00023316"/>
    </source>
</evidence>
<dbReference type="InterPro" id="IPR016167">
    <property type="entry name" value="FAD-bd_PCMH_sub1"/>
</dbReference>
<comment type="subcellular location">
    <subcellularLocation>
        <location evidence="3 19">Cytoplasm</location>
    </subcellularLocation>
</comment>
<evidence type="ECO:0000256" key="3">
    <source>
        <dbReference type="ARBA" id="ARBA00004496"/>
    </source>
</evidence>
<dbReference type="GO" id="GO:0071555">
    <property type="term" value="P:cell wall organization"/>
    <property type="evidence" value="ECO:0007669"/>
    <property type="project" value="UniProtKB-KW"/>
</dbReference>
<feature type="active site" description="Proton donor" evidence="19">
    <location>
        <position position="224"/>
    </location>
</feature>
<dbReference type="GO" id="GO:0051301">
    <property type="term" value="P:cell division"/>
    <property type="evidence" value="ECO:0007669"/>
    <property type="project" value="UniProtKB-KW"/>
</dbReference>
<dbReference type="InterPro" id="IPR016166">
    <property type="entry name" value="FAD-bd_PCMH"/>
</dbReference>
<dbReference type="PANTHER" id="PTHR21071">
    <property type="entry name" value="UDP-N-ACETYLENOLPYRUVOYLGLUCOSAMINE REDUCTASE"/>
    <property type="match status" value="1"/>
</dbReference>
<keyword evidence="9 19" id="KW-0285">Flavoprotein</keyword>
<dbReference type="SUPFAM" id="SSF56176">
    <property type="entry name" value="FAD-binding/transporter-associated domain-like"/>
    <property type="match status" value="1"/>
</dbReference>
<dbReference type="AlphaFoldDB" id="G0GD51"/>
<keyword evidence="11 19" id="KW-0521">NADP</keyword>
<feature type="domain" description="FAD-binding PCMH-type" evidence="20">
    <location>
        <begin position="31"/>
        <end position="195"/>
    </location>
</feature>
<keyword evidence="22" id="KW-1185">Reference proteome</keyword>
<evidence type="ECO:0000256" key="15">
    <source>
        <dbReference type="ARBA" id="ARBA00023306"/>
    </source>
</evidence>
<reference evidence="21 22" key="1">
    <citation type="submission" date="2011-06" db="EMBL/GenBank/DDBJ databases">
        <title>The complete genome of Spirochaeta thermophila DSM 6578.</title>
        <authorList>
            <consortium name="US DOE Joint Genome Institute (JGI-PGF)"/>
            <person name="Lucas S."/>
            <person name="Lapidus A."/>
            <person name="Bruce D."/>
            <person name="Goodwin L."/>
            <person name="Pitluck S."/>
            <person name="Peters L."/>
            <person name="Kyrpides N."/>
            <person name="Mavromatis K."/>
            <person name="Ivanova N."/>
            <person name="Mikailova N."/>
            <person name="Pagani I."/>
            <person name="Chertkov O."/>
            <person name="Detter J.C."/>
            <person name="Tapia R."/>
            <person name="Han C."/>
            <person name="Land M."/>
            <person name="Hauser L."/>
            <person name="Markowitz V."/>
            <person name="Cheng J.-F."/>
            <person name="Hugenholtz P."/>
            <person name="Woyke T."/>
            <person name="Wu D."/>
            <person name="Spring S."/>
            <person name="Merkhoffer B."/>
            <person name="Schneider S."/>
            <person name="Klenk H.-P."/>
            <person name="Eisen J.A."/>
        </authorList>
    </citation>
    <scope>NUCLEOTIDE SEQUENCE [LARGE SCALE GENOMIC DNA]</scope>
    <source>
        <strain evidence="22">ATCC 700085 / DSM 6578 / Z-1203</strain>
    </source>
</reference>
<comment type="cofactor">
    <cofactor evidence="1 19">
        <name>FAD</name>
        <dbReference type="ChEBI" id="CHEBI:57692"/>
    </cofactor>
</comment>
<evidence type="ECO:0000256" key="5">
    <source>
        <dbReference type="ARBA" id="ARBA00012518"/>
    </source>
</evidence>
<dbReference type="SUPFAM" id="SSF56194">
    <property type="entry name" value="Uridine diphospho-N-Acetylenolpyruvylglucosamine reductase, MurB, C-terminal domain"/>
    <property type="match status" value="1"/>
</dbReference>
<keyword evidence="13 19" id="KW-0573">Peptidoglycan synthesis</keyword>